<accession>A0A9D2NMI2</accession>
<feature type="transmembrane region" description="Helical" evidence="11">
    <location>
        <begin position="417"/>
        <end position="439"/>
    </location>
</feature>
<gene>
    <name evidence="12" type="ORF">H9758_10485</name>
</gene>
<dbReference type="InterPro" id="IPR048279">
    <property type="entry name" value="MdtK-like"/>
</dbReference>
<feature type="transmembrane region" description="Helical" evidence="11">
    <location>
        <begin position="163"/>
        <end position="184"/>
    </location>
</feature>
<dbReference type="InterPro" id="IPR002528">
    <property type="entry name" value="MATE_fam"/>
</dbReference>
<sequence length="484" mass="52443">MGETEKNQSENRSNEDANIQNNASGASEDKEFLRTEPLGRLLLKLALPTVAAQLINMLYNIVDRIYIGHIPDIGATALTGVGVCMPLIMIVSAFAALVGYGGAPRASIFMGKQDKESAEKTLGNCFVLQIIISVILTAVLLIWNRDFLMAFGASENTIGYGVNYMNIYALGTIFVEITLGMNAFITAQGFAKTGMLSVLIGAVANIILDPIFIFGFNMDVRGAALATIISQALSCIWVVSFLAGKKTFLKIKRKNLRLTPKILLPCLALGVATFIMQASESIISVCFNSSLQNYGGDIAVGAMTILTSVMQFAMLPLQGLGQGAQPIISYCYGAGDSGRVRGAFKLLLKVSMGYSVILWILVMMLPGGFAAMFTSDAQLMEYTKTALRIYMGSMFLFGIQMACQMTFNALGKAAESIIVAVMRKFVLLIPLIYIMPHIIRSNQTMAVYMAEPIADLLAVTFTAILFAVQFKKTLKNIDKRAKTA</sequence>
<dbReference type="GO" id="GO:0005886">
    <property type="term" value="C:plasma membrane"/>
    <property type="evidence" value="ECO:0007669"/>
    <property type="project" value="UniProtKB-SubCell"/>
</dbReference>
<organism evidence="12 13">
    <name type="scientific">Candidatus Mediterraneibacter faecipullorum</name>
    <dbReference type="NCBI Taxonomy" id="2838670"/>
    <lineage>
        <taxon>Bacteria</taxon>
        <taxon>Bacillati</taxon>
        <taxon>Bacillota</taxon>
        <taxon>Clostridia</taxon>
        <taxon>Lachnospirales</taxon>
        <taxon>Lachnospiraceae</taxon>
        <taxon>Mediterraneibacter</taxon>
    </lineage>
</organism>
<keyword evidence="9" id="KW-0046">Antibiotic resistance</keyword>
<dbReference type="EMBL" id="DWWO01000129">
    <property type="protein sequence ID" value="HJC34997.1"/>
    <property type="molecule type" value="Genomic_DNA"/>
</dbReference>
<evidence type="ECO:0000256" key="3">
    <source>
        <dbReference type="ARBA" id="ARBA00022106"/>
    </source>
</evidence>
<evidence type="ECO:0000313" key="13">
    <source>
        <dbReference type="Proteomes" id="UP000823890"/>
    </source>
</evidence>
<comment type="caution">
    <text evidence="12">The sequence shown here is derived from an EMBL/GenBank/DDBJ whole genome shotgun (WGS) entry which is preliminary data.</text>
</comment>
<dbReference type="InterPro" id="IPR051327">
    <property type="entry name" value="MATE_MepA_subfamily"/>
</dbReference>
<dbReference type="GO" id="GO:0046677">
    <property type="term" value="P:response to antibiotic"/>
    <property type="evidence" value="ECO:0007669"/>
    <property type="project" value="UniProtKB-KW"/>
</dbReference>
<keyword evidence="4" id="KW-0813">Transport</keyword>
<evidence type="ECO:0000256" key="11">
    <source>
        <dbReference type="SAM" id="Phobius"/>
    </source>
</evidence>
<comment type="similarity">
    <text evidence="2">Belongs to the multi antimicrobial extrusion (MATE) (TC 2.A.66.1) family. MepA subfamily.</text>
</comment>
<feature type="transmembrane region" description="Helical" evidence="11">
    <location>
        <begin position="121"/>
        <end position="143"/>
    </location>
</feature>
<feature type="transmembrane region" description="Helical" evidence="11">
    <location>
        <begin position="222"/>
        <end position="242"/>
    </location>
</feature>
<evidence type="ECO:0000256" key="5">
    <source>
        <dbReference type="ARBA" id="ARBA00022475"/>
    </source>
</evidence>
<dbReference type="AlphaFoldDB" id="A0A9D2NMI2"/>
<comment type="subcellular location">
    <subcellularLocation>
        <location evidence="1">Cell membrane</location>
        <topology evidence="1">Multi-pass membrane protein</topology>
    </subcellularLocation>
</comment>
<dbReference type="GO" id="GO:0015297">
    <property type="term" value="F:antiporter activity"/>
    <property type="evidence" value="ECO:0007669"/>
    <property type="project" value="InterPro"/>
</dbReference>
<feature type="transmembrane region" description="Helical" evidence="11">
    <location>
        <begin position="298"/>
        <end position="317"/>
    </location>
</feature>
<evidence type="ECO:0000256" key="4">
    <source>
        <dbReference type="ARBA" id="ARBA00022448"/>
    </source>
</evidence>
<evidence type="ECO:0000256" key="1">
    <source>
        <dbReference type="ARBA" id="ARBA00004651"/>
    </source>
</evidence>
<dbReference type="Proteomes" id="UP000823890">
    <property type="component" value="Unassembled WGS sequence"/>
</dbReference>
<feature type="compositionally biased region" description="Polar residues" evidence="10">
    <location>
        <begin position="16"/>
        <end position="25"/>
    </location>
</feature>
<proteinExistence type="inferred from homology"/>
<dbReference type="InterPro" id="IPR045070">
    <property type="entry name" value="MATE_MepA-like"/>
</dbReference>
<keyword evidence="6 11" id="KW-0812">Transmembrane</keyword>
<evidence type="ECO:0000256" key="10">
    <source>
        <dbReference type="SAM" id="MobiDB-lite"/>
    </source>
</evidence>
<dbReference type="PIRSF" id="PIRSF006603">
    <property type="entry name" value="DinF"/>
    <property type="match status" value="1"/>
</dbReference>
<dbReference type="PANTHER" id="PTHR43823">
    <property type="entry name" value="SPORULATION PROTEIN YKVU"/>
    <property type="match status" value="1"/>
</dbReference>
<feature type="transmembrane region" description="Helical" evidence="11">
    <location>
        <begin position="445"/>
        <end position="470"/>
    </location>
</feature>
<reference evidence="12" key="2">
    <citation type="submission" date="2021-04" db="EMBL/GenBank/DDBJ databases">
        <authorList>
            <person name="Gilroy R."/>
        </authorList>
    </citation>
    <scope>NUCLEOTIDE SEQUENCE</scope>
    <source>
        <strain evidence="12">ChiW19-954</strain>
    </source>
</reference>
<feature type="transmembrane region" description="Helical" evidence="11">
    <location>
        <begin position="41"/>
        <end position="61"/>
    </location>
</feature>
<dbReference type="GO" id="GO:0042910">
    <property type="term" value="F:xenobiotic transmembrane transporter activity"/>
    <property type="evidence" value="ECO:0007669"/>
    <property type="project" value="InterPro"/>
</dbReference>
<feature type="transmembrane region" description="Helical" evidence="11">
    <location>
        <begin position="346"/>
        <end position="369"/>
    </location>
</feature>
<protein>
    <recommendedName>
        <fullName evidence="3">Multidrug export protein MepA</fullName>
    </recommendedName>
</protein>
<feature type="transmembrane region" description="Helical" evidence="11">
    <location>
        <begin position="196"/>
        <end position="216"/>
    </location>
</feature>
<evidence type="ECO:0000313" key="12">
    <source>
        <dbReference type="EMBL" id="HJC34997.1"/>
    </source>
</evidence>
<evidence type="ECO:0000256" key="8">
    <source>
        <dbReference type="ARBA" id="ARBA00023136"/>
    </source>
</evidence>
<reference evidence="12" key="1">
    <citation type="journal article" date="2021" name="PeerJ">
        <title>Extensive microbial diversity within the chicken gut microbiome revealed by metagenomics and culture.</title>
        <authorList>
            <person name="Gilroy R."/>
            <person name="Ravi A."/>
            <person name="Getino M."/>
            <person name="Pursley I."/>
            <person name="Horton D.L."/>
            <person name="Alikhan N.F."/>
            <person name="Baker D."/>
            <person name="Gharbi K."/>
            <person name="Hall N."/>
            <person name="Watson M."/>
            <person name="Adriaenssens E.M."/>
            <person name="Foster-Nyarko E."/>
            <person name="Jarju S."/>
            <person name="Secka A."/>
            <person name="Antonio M."/>
            <person name="Oren A."/>
            <person name="Chaudhuri R.R."/>
            <person name="La Ragione R."/>
            <person name="Hildebrand F."/>
            <person name="Pallen M.J."/>
        </authorList>
    </citation>
    <scope>NUCLEOTIDE SEQUENCE</scope>
    <source>
        <strain evidence="12">ChiW19-954</strain>
    </source>
</reference>
<evidence type="ECO:0000256" key="9">
    <source>
        <dbReference type="ARBA" id="ARBA00023251"/>
    </source>
</evidence>
<feature type="region of interest" description="Disordered" evidence="10">
    <location>
        <begin position="1"/>
        <end position="27"/>
    </location>
</feature>
<feature type="transmembrane region" description="Helical" evidence="11">
    <location>
        <begin position="389"/>
        <end position="410"/>
    </location>
</feature>
<dbReference type="Pfam" id="PF01554">
    <property type="entry name" value="MatE"/>
    <property type="match status" value="2"/>
</dbReference>
<dbReference type="CDD" id="cd13143">
    <property type="entry name" value="MATE_MepA_like"/>
    <property type="match status" value="1"/>
</dbReference>
<keyword evidence="5" id="KW-1003">Cell membrane</keyword>
<evidence type="ECO:0000256" key="6">
    <source>
        <dbReference type="ARBA" id="ARBA00022692"/>
    </source>
</evidence>
<dbReference type="NCBIfam" id="TIGR00797">
    <property type="entry name" value="matE"/>
    <property type="match status" value="1"/>
</dbReference>
<feature type="transmembrane region" description="Helical" evidence="11">
    <location>
        <begin position="73"/>
        <end position="100"/>
    </location>
</feature>
<keyword evidence="7 11" id="KW-1133">Transmembrane helix</keyword>
<name>A0A9D2NMI2_9FIRM</name>
<evidence type="ECO:0000256" key="2">
    <source>
        <dbReference type="ARBA" id="ARBA00008417"/>
    </source>
</evidence>
<feature type="compositionally biased region" description="Basic and acidic residues" evidence="10">
    <location>
        <begin position="1"/>
        <end position="15"/>
    </location>
</feature>
<keyword evidence="8 11" id="KW-0472">Membrane</keyword>
<dbReference type="PANTHER" id="PTHR43823:SF3">
    <property type="entry name" value="MULTIDRUG EXPORT PROTEIN MEPA"/>
    <property type="match status" value="1"/>
</dbReference>
<evidence type="ECO:0000256" key="7">
    <source>
        <dbReference type="ARBA" id="ARBA00022989"/>
    </source>
</evidence>
<feature type="transmembrane region" description="Helical" evidence="11">
    <location>
        <begin position="262"/>
        <end position="278"/>
    </location>
</feature>